<reference evidence="1 2" key="1">
    <citation type="journal article" date="2019" name="Genome Biol. Evol.">
        <title>Insights into the evolution of the New World diploid cottons (Gossypium, subgenus Houzingenia) based on genome sequencing.</title>
        <authorList>
            <person name="Grover C.E."/>
            <person name="Arick M.A. 2nd"/>
            <person name="Thrash A."/>
            <person name="Conover J.L."/>
            <person name="Sanders W.S."/>
            <person name="Peterson D.G."/>
            <person name="Frelichowski J.E."/>
            <person name="Scheffler J.A."/>
            <person name="Scheffler B.E."/>
            <person name="Wendel J.F."/>
        </authorList>
    </citation>
    <scope>NUCLEOTIDE SEQUENCE [LARGE SCALE GENOMIC DNA]</scope>
    <source>
        <strain evidence="1">57</strain>
        <tissue evidence="1">Leaf</tissue>
    </source>
</reference>
<dbReference type="EMBL" id="JABFAB010247112">
    <property type="protein sequence ID" value="MBA0673304.1"/>
    <property type="molecule type" value="Genomic_DNA"/>
</dbReference>
<dbReference type="Proteomes" id="UP000593573">
    <property type="component" value="Unassembled WGS sequence"/>
</dbReference>
<evidence type="ECO:0000313" key="2">
    <source>
        <dbReference type="Proteomes" id="UP000593573"/>
    </source>
</evidence>
<protein>
    <submittedName>
        <fullName evidence="1">Uncharacterized protein</fullName>
    </submittedName>
</protein>
<evidence type="ECO:0000313" key="1">
    <source>
        <dbReference type="EMBL" id="MBA0673304.1"/>
    </source>
</evidence>
<sequence>MKSWKRNGWQFFRIFRKRASSRELIGCFRIRSCIDAVILIGFLCLKFGKLLVMSRC</sequence>
<gene>
    <name evidence="1" type="ORF">Goklo_024218</name>
</gene>
<comment type="caution">
    <text evidence="1">The sequence shown here is derived from an EMBL/GenBank/DDBJ whole genome shotgun (WGS) entry which is preliminary data.</text>
</comment>
<organism evidence="1 2">
    <name type="scientific">Gossypium klotzschianum</name>
    <dbReference type="NCBI Taxonomy" id="34286"/>
    <lineage>
        <taxon>Eukaryota</taxon>
        <taxon>Viridiplantae</taxon>
        <taxon>Streptophyta</taxon>
        <taxon>Embryophyta</taxon>
        <taxon>Tracheophyta</taxon>
        <taxon>Spermatophyta</taxon>
        <taxon>Magnoliopsida</taxon>
        <taxon>eudicotyledons</taxon>
        <taxon>Gunneridae</taxon>
        <taxon>Pentapetalae</taxon>
        <taxon>rosids</taxon>
        <taxon>malvids</taxon>
        <taxon>Malvales</taxon>
        <taxon>Malvaceae</taxon>
        <taxon>Malvoideae</taxon>
        <taxon>Gossypium</taxon>
    </lineage>
</organism>
<proteinExistence type="predicted"/>
<accession>A0A7J8WF50</accession>
<dbReference type="OrthoDB" id="10357663at2759"/>
<name>A0A7J8WF50_9ROSI</name>
<dbReference type="AlphaFoldDB" id="A0A7J8WF50"/>
<keyword evidence="2" id="KW-1185">Reference proteome</keyword>